<dbReference type="EMBL" id="MSFL01000001">
    <property type="protein sequence ID" value="PWY92590.1"/>
    <property type="molecule type" value="Genomic_DNA"/>
</dbReference>
<organism evidence="11 12">
    <name type="scientific">Aspergillus heteromorphus CBS 117.55</name>
    <dbReference type="NCBI Taxonomy" id="1448321"/>
    <lineage>
        <taxon>Eukaryota</taxon>
        <taxon>Fungi</taxon>
        <taxon>Dikarya</taxon>
        <taxon>Ascomycota</taxon>
        <taxon>Pezizomycotina</taxon>
        <taxon>Eurotiomycetes</taxon>
        <taxon>Eurotiomycetidae</taxon>
        <taxon>Eurotiales</taxon>
        <taxon>Aspergillaceae</taxon>
        <taxon>Aspergillus</taxon>
        <taxon>Aspergillus subgen. Circumdati</taxon>
    </lineage>
</organism>
<comment type="similarity">
    <text evidence="1">Belongs to the cAMP-dependent kinase regulatory chain family.</text>
</comment>
<name>A0A317X7L2_9EURO</name>
<dbReference type="GO" id="GO:0005952">
    <property type="term" value="C:cAMP-dependent protein kinase complex"/>
    <property type="evidence" value="ECO:0007669"/>
    <property type="project" value="InterPro"/>
</dbReference>
<feature type="compositionally biased region" description="Polar residues" evidence="9">
    <location>
        <begin position="43"/>
        <end position="57"/>
    </location>
</feature>
<feature type="region of interest" description="Disordered" evidence="9">
    <location>
        <begin position="1"/>
        <end position="21"/>
    </location>
</feature>
<keyword evidence="5" id="KW-0677">Repeat</keyword>
<dbReference type="FunFam" id="2.60.120.10:FF:000039">
    <property type="entry name" value="cAMP-dependent protein kinase regulatory subunit"/>
    <property type="match status" value="1"/>
</dbReference>
<dbReference type="InterPro" id="IPR000595">
    <property type="entry name" value="cNMP-bd_dom"/>
</dbReference>
<feature type="compositionally biased region" description="Polar residues" evidence="9">
    <location>
        <begin position="74"/>
        <end position="83"/>
    </location>
</feature>
<dbReference type="VEuPathDB" id="FungiDB:BO70DRAFT_357725"/>
<keyword evidence="7" id="KW-0114">cAMP</keyword>
<evidence type="ECO:0000256" key="8">
    <source>
        <dbReference type="ARBA" id="ARBA00025979"/>
    </source>
</evidence>
<comment type="subunit">
    <text evidence="8">Tetramer, composed of 2 regulatory (R) and 2 catalytic (C) subunits. In the presence of cAMP it dissociates into 2 active monomeric C subunits and an R dimer.</text>
</comment>
<evidence type="ECO:0000313" key="12">
    <source>
        <dbReference type="Proteomes" id="UP000247233"/>
    </source>
</evidence>
<dbReference type="GO" id="GO:0004862">
    <property type="term" value="F:cAMP-dependent protein kinase inhibitor activity"/>
    <property type="evidence" value="ECO:0007669"/>
    <property type="project" value="TreeGrafter"/>
</dbReference>
<feature type="compositionally biased region" description="Gly residues" evidence="9">
    <location>
        <begin position="132"/>
        <end position="143"/>
    </location>
</feature>
<comment type="caution">
    <text evidence="11">The sequence shown here is derived from an EMBL/GenBank/DDBJ whole genome shotgun (WGS) entry which is preliminary data.</text>
</comment>
<dbReference type="PRINTS" id="PR00103">
    <property type="entry name" value="CAMPKINASE"/>
</dbReference>
<evidence type="ECO:0000256" key="9">
    <source>
        <dbReference type="SAM" id="MobiDB-lite"/>
    </source>
</evidence>
<protein>
    <recommendedName>
        <fullName evidence="2">cAMP-dependent protein kinase regulatory subunit</fullName>
    </recommendedName>
</protein>
<keyword evidence="4" id="KW-0116">cAMP-binding</keyword>
<sequence>MTTSSFCPPPSPQHLQFPSSSTRSSALFLASDLLQTLSAFANPPLQSRSSDLPSSPLHSGRSGALSGPSLDSMAESTIPSANQPLRVGTKDDKTAPFQKISEDDEYEVTSPTDSTFRTANAAPASSSTGSHFFGGGGGGGFGDTSGPIRFNRSPFDDGSREEDEEADDFPPEDIRPTGAANQGFPNNYALGRRTSVSAESLNPTSAGSDSWTPPHHAKSEEQLARLKTAVSSNFLFSHLDDDQFKTVLDALVEKPIPAKDIKVICQGDAGDYFYIVENGHFDVLIHPSGSVQPGAEGMGNKVNTIGPGGSFGELALMYNAPRAATVVSVDPKSTLWALDRITFRRILMDSAFQRRRMYEAFLEEVPLLSSLKPYERAKIADALDAIKYPAGSTIISEGDPGDAFYLLESGEADAFKKDVEGPVKFYKRGDYFGELALLDDKPRAASIVAKTDVKVAKLGRDGFKRLLGPVEDIMRRAEYESKPTSSGGEA</sequence>
<feature type="compositionally biased region" description="Polar residues" evidence="9">
    <location>
        <begin position="194"/>
        <end position="211"/>
    </location>
</feature>
<evidence type="ECO:0000256" key="7">
    <source>
        <dbReference type="ARBA" id="ARBA00023149"/>
    </source>
</evidence>
<dbReference type="GO" id="GO:0033554">
    <property type="term" value="P:cellular response to stress"/>
    <property type="evidence" value="ECO:0007669"/>
    <property type="project" value="UniProtKB-ARBA"/>
</dbReference>
<dbReference type="FunFam" id="2.60.120.10:FF:000006">
    <property type="entry name" value="cAMP-dependent protein kinase type I-alpha regulatory subunit"/>
    <property type="match status" value="1"/>
</dbReference>
<gene>
    <name evidence="11" type="ORF">BO70DRAFT_357725</name>
</gene>
<dbReference type="PANTHER" id="PTHR11635">
    <property type="entry name" value="CAMP-DEPENDENT PROTEIN KINASE REGULATORY CHAIN"/>
    <property type="match status" value="1"/>
</dbReference>
<evidence type="ECO:0000256" key="6">
    <source>
        <dbReference type="ARBA" id="ARBA00022741"/>
    </source>
</evidence>
<evidence type="ECO:0000256" key="4">
    <source>
        <dbReference type="ARBA" id="ARBA00022566"/>
    </source>
</evidence>
<dbReference type="GeneID" id="37064341"/>
<feature type="compositionally biased region" description="Acidic residues" evidence="9">
    <location>
        <begin position="159"/>
        <end position="171"/>
    </location>
</feature>
<dbReference type="GO" id="GO:0005829">
    <property type="term" value="C:cytosol"/>
    <property type="evidence" value="ECO:0007669"/>
    <property type="project" value="TreeGrafter"/>
</dbReference>
<dbReference type="PROSITE" id="PS00889">
    <property type="entry name" value="CNMP_BINDING_2"/>
    <property type="match status" value="2"/>
</dbReference>
<dbReference type="RefSeq" id="XP_025404329.1">
    <property type="nucleotide sequence ID" value="XM_025542104.1"/>
</dbReference>
<evidence type="ECO:0000256" key="3">
    <source>
        <dbReference type="ARBA" id="ARBA00022553"/>
    </source>
</evidence>
<evidence type="ECO:0000259" key="10">
    <source>
        <dbReference type="PROSITE" id="PS50042"/>
    </source>
</evidence>
<evidence type="ECO:0000256" key="1">
    <source>
        <dbReference type="ARBA" id="ARBA00005753"/>
    </source>
</evidence>
<dbReference type="Pfam" id="PF00027">
    <property type="entry name" value="cNMP_binding"/>
    <property type="match status" value="2"/>
</dbReference>
<feature type="domain" description="Cyclic nucleotide-binding" evidence="10">
    <location>
        <begin position="235"/>
        <end position="364"/>
    </location>
</feature>
<dbReference type="GO" id="GO:0030552">
    <property type="term" value="F:cAMP binding"/>
    <property type="evidence" value="ECO:0007669"/>
    <property type="project" value="UniProtKB-KW"/>
</dbReference>
<dbReference type="PROSITE" id="PS00888">
    <property type="entry name" value="CNMP_BINDING_1"/>
    <property type="match status" value="2"/>
</dbReference>
<evidence type="ECO:0000256" key="5">
    <source>
        <dbReference type="ARBA" id="ARBA00022737"/>
    </source>
</evidence>
<dbReference type="PANTHER" id="PTHR11635:SF152">
    <property type="entry name" value="CAMP-DEPENDENT PROTEIN KINASE TYPE I REGULATORY SUBUNIT-RELATED"/>
    <property type="match status" value="1"/>
</dbReference>
<dbReference type="Proteomes" id="UP000247233">
    <property type="component" value="Unassembled WGS sequence"/>
</dbReference>
<evidence type="ECO:0000313" key="11">
    <source>
        <dbReference type="EMBL" id="PWY92590.1"/>
    </source>
</evidence>
<dbReference type="InterPro" id="IPR018488">
    <property type="entry name" value="cNMP-bd_CS"/>
</dbReference>
<dbReference type="PROSITE" id="PS50042">
    <property type="entry name" value="CNMP_BINDING_3"/>
    <property type="match status" value="2"/>
</dbReference>
<feature type="compositionally biased region" description="Polar residues" evidence="9">
    <location>
        <begin position="109"/>
        <end position="118"/>
    </location>
</feature>
<keyword evidence="6" id="KW-0547">Nucleotide-binding</keyword>
<dbReference type="GO" id="GO:0005634">
    <property type="term" value="C:nucleus"/>
    <property type="evidence" value="ECO:0007669"/>
    <property type="project" value="TreeGrafter"/>
</dbReference>
<dbReference type="Gene3D" id="2.60.120.10">
    <property type="entry name" value="Jelly Rolls"/>
    <property type="match status" value="2"/>
</dbReference>
<dbReference type="OrthoDB" id="417078at2759"/>
<accession>A0A317X7L2</accession>
<dbReference type="GO" id="GO:0034236">
    <property type="term" value="F:protein kinase A catalytic subunit binding"/>
    <property type="evidence" value="ECO:0007669"/>
    <property type="project" value="TreeGrafter"/>
</dbReference>
<dbReference type="InterPro" id="IPR050503">
    <property type="entry name" value="cAMP-dep_PK_reg_su-like"/>
</dbReference>
<dbReference type="InterPro" id="IPR014710">
    <property type="entry name" value="RmlC-like_jellyroll"/>
</dbReference>
<dbReference type="AlphaFoldDB" id="A0A317X7L2"/>
<dbReference type="CDD" id="cd00038">
    <property type="entry name" value="CAP_ED"/>
    <property type="match status" value="2"/>
</dbReference>
<dbReference type="STRING" id="1448321.A0A317X7L2"/>
<proteinExistence type="inferred from homology"/>
<keyword evidence="12" id="KW-1185">Reference proteome</keyword>
<dbReference type="InterPro" id="IPR018490">
    <property type="entry name" value="cNMP-bd_dom_sf"/>
</dbReference>
<dbReference type="SUPFAM" id="SSF51206">
    <property type="entry name" value="cAMP-binding domain-like"/>
    <property type="match status" value="2"/>
</dbReference>
<feature type="region of interest" description="Disordered" evidence="9">
    <location>
        <begin position="43"/>
        <end position="220"/>
    </location>
</feature>
<keyword evidence="3" id="KW-0597">Phosphoprotein</keyword>
<dbReference type="SMART" id="SM00100">
    <property type="entry name" value="cNMP"/>
    <property type="match status" value="2"/>
</dbReference>
<feature type="domain" description="Cyclic nucleotide-binding" evidence="10">
    <location>
        <begin position="367"/>
        <end position="476"/>
    </location>
</feature>
<evidence type="ECO:0000256" key="2">
    <source>
        <dbReference type="ARBA" id="ARBA00020355"/>
    </source>
</evidence>
<reference evidence="11 12" key="1">
    <citation type="submission" date="2016-12" db="EMBL/GenBank/DDBJ databases">
        <title>The genomes of Aspergillus section Nigri reveals drivers in fungal speciation.</title>
        <authorList>
            <consortium name="DOE Joint Genome Institute"/>
            <person name="Vesth T.C."/>
            <person name="Nybo J."/>
            <person name="Theobald S."/>
            <person name="Brandl J."/>
            <person name="Frisvad J.C."/>
            <person name="Nielsen K.F."/>
            <person name="Lyhne E.K."/>
            <person name="Kogle M.E."/>
            <person name="Kuo A."/>
            <person name="Riley R."/>
            <person name="Clum A."/>
            <person name="Nolan M."/>
            <person name="Lipzen A."/>
            <person name="Salamov A."/>
            <person name="Henrissat B."/>
            <person name="Wiebenga A."/>
            <person name="De Vries R.P."/>
            <person name="Grigoriev I.V."/>
            <person name="Mortensen U.H."/>
            <person name="Andersen M.R."/>
            <person name="Baker S.E."/>
        </authorList>
    </citation>
    <scope>NUCLEOTIDE SEQUENCE [LARGE SCALE GENOMIC DNA]</scope>
    <source>
        <strain evidence="11 12">CBS 117.55</strain>
    </source>
</reference>